<dbReference type="PANTHER" id="PTHR24321">
    <property type="entry name" value="DEHYDROGENASES, SHORT CHAIN"/>
    <property type="match status" value="1"/>
</dbReference>
<feature type="chain" id="PRO_5037816807" evidence="3">
    <location>
        <begin position="28"/>
        <end position="275"/>
    </location>
</feature>
<evidence type="ECO:0000256" key="2">
    <source>
        <dbReference type="ARBA" id="ARBA00023002"/>
    </source>
</evidence>
<evidence type="ECO:0000256" key="1">
    <source>
        <dbReference type="ARBA" id="ARBA00006484"/>
    </source>
</evidence>
<dbReference type="PRINTS" id="PR00081">
    <property type="entry name" value="GDHRDH"/>
</dbReference>
<reference evidence="4 5" key="1">
    <citation type="journal article" date="2014" name="Int. J. Syst. Evol. Microbiol.">
        <title>Complete genome sequence of Corynebacterium casei LMG S-19264T (=DSM 44701T), isolated from a smear-ripened cheese.</title>
        <authorList>
            <consortium name="US DOE Joint Genome Institute (JGI-PGF)"/>
            <person name="Walter F."/>
            <person name="Albersmeier A."/>
            <person name="Kalinowski J."/>
            <person name="Ruckert C."/>
        </authorList>
    </citation>
    <scope>NUCLEOTIDE SEQUENCE [LARGE SCALE GENOMIC DNA]</scope>
    <source>
        <strain evidence="4 5">CGMCC 4.7111</strain>
    </source>
</reference>
<dbReference type="EMBL" id="BMMM01000004">
    <property type="protein sequence ID" value="GGN62234.1"/>
    <property type="molecule type" value="Genomic_DNA"/>
</dbReference>
<proteinExistence type="inferred from homology"/>
<dbReference type="SUPFAM" id="SSF51735">
    <property type="entry name" value="NAD(P)-binding Rossmann-fold domains"/>
    <property type="match status" value="1"/>
</dbReference>
<dbReference type="AlphaFoldDB" id="A0A917Y0D1"/>
<keyword evidence="3" id="KW-0732">Signal</keyword>
<sequence length="275" mass="28704">MKRMQGKVAITTGAAGVLGLAGVRAMAAEGARVVMMDLSPTVHERAKELTEQGFDVTPYVGDVSVEKDMAGVVELAKDTYGRLDVLWNNAGLVSADWILQDTDVLGISRDYLMRTFEVDAVSVVLGSKYAIPVMTESGGGSIINSSSVEAAGGDLALFAYGTSKAAIEYMTKSIATSFGHLGIRSNAIAPGLIPPPARPGAPADSHRLEEAAPTNMVRDSQMLNTVVGDPADVASAVVFLASDESKFITGQVLHVDGGVTGHLPTLSDRRKLTGA</sequence>
<evidence type="ECO:0000256" key="3">
    <source>
        <dbReference type="SAM" id="SignalP"/>
    </source>
</evidence>
<dbReference type="PANTHER" id="PTHR24321:SF8">
    <property type="entry name" value="ESTRADIOL 17-BETA-DEHYDROGENASE 8-RELATED"/>
    <property type="match status" value="1"/>
</dbReference>
<dbReference type="RefSeq" id="WP_189186366.1">
    <property type="nucleotide sequence ID" value="NZ_BMMM01000004.1"/>
</dbReference>
<comment type="similarity">
    <text evidence="1">Belongs to the short-chain dehydrogenases/reductases (SDR) family.</text>
</comment>
<dbReference type="InterPro" id="IPR020904">
    <property type="entry name" value="Sc_DH/Rdtase_CS"/>
</dbReference>
<dbReference type="Proteomes" id="UP000600365">
    <property type="component" value="Unassembled WGS sequence"/>
</dbReference>
<dbReference type="InterPro" id="IPR036291">
    <property type="entry name" value="NAD(P)-bd_dom_sf"/>
</dbReference>
<feature type="signal peptide" evidence="3">
    <location>
        <begin position="1"/>
        <end position="27"/>
    </location>
</feature>
<dbReference type="PRINTS" id="PR00080">
    <property type="entry name" value="SDRFAMILY"/>
</dbReference>
<evidence type="ECO:0000313" key="4">
    <source>
        <dbReference type="EMBL" id="GGN62234.1"/>
    </source>
</evidence>
<protein>
    <submittedName>
        <fullName evidence="4">7-alpha-hydroxysteroid dehydrogenase</fullName>
    </submittedName>
</protein>
<dbReference type="InterPro" id="IPR002347">
    <property type="entry name" value="SDR_fam"/>
</dbReference>
<dbReference type="FunFam" id="3.40.50.720:FF:000084">
    <property type="entry name" value="Short-chain dehydrogenase reductase"/>
    <property type="match status" value="1"/>
</dbReference>
<dbReference type="Gene3D" id="3.40.50.720">
    <property type="entry name" value="NAD(P)-binding Rossmann-like Domain"/>
    <property type="match status" value="1"/>
</dbReference>
<keyword evidence="2" id="KW-0560">Oxidoreductase</keyword>
<organism evidence="4 5">
    <name type="scientific">Streptomyces albiflavescens</name>
    <dbReference type="NCBI Taxonomy" id="1623582"/>
    <lineage>
        <taxon>Bacteria</taxon>
        <taxon>Bacillati</taxon>
        <taxon>Actinomycetota</taxon>
        <taxon>Actinomycetes</taxon>
        <taxon>Kitasatosporales</taxon>
        <taxon>Streptomycetaceae</taxon>
        <taxon>Streptomyces</taxon>
    </lineage>
</organism>
<keyword evidence="5" id="KW-1185">Reference proteome</keyword>
<dbReference type="Pfam" id="PF13561">
    <property type="entry name" value="adh_short_C2"/>
    <property type="match status" value="1"/>
</dbReference>
<dbReference type="GO" id="GO:0016491">
    <property type="term" value="F:oxidoreductase activity"/>
    <property type="evidence" value="ECO:0007669"/>
    <property type="project" value="UniProtKB-KW"/>
</dbReference>
<name>A0A917Y0D1_9ACTN</name>
<dbReference type="PROSITE" id="PS00061">
    <property type="entry name" value="ADH_SHORT"/>
    <property type="match status" value="1"/>
</dbReference>
<evidence type="ECO:0000313" key="5">
    <source>
        <dbReference type="Proteomes" id="UP000600365"/>
    </source>
</evidence>
<gene>
    <name evidence="4" type="ORF">GCM10011579_029160</name>
</gene>
<comment type="caution">
    <text evidence="4">The sequence shown here is derived from an EMBL/GenBank/DDBJ whole genome shotgun (WGS) entry which is preliminary data.</text>
</comment>
<accession>A0A917Y0D1</accession>